<proteinExistence type="predicted"/>
<gene>
    <name evidence="2" type="ORF">WJX75_008324</name>
</gene>
<name>A0ABR2YYC2_9CHLO</name>
<dbReference type="EMBL" id="JALJOT010000003">
    <property type="protein sequence ID" value="KAK9916884.1"/>
    <property type="molecule type" value="Genomic_DNA"/>
</dbReference>
<evidence type="ECO:0000313" key="2">
    <source>
        <dbReference type="EMBL" id="KAK9916884.1"/>
    </source>
</evidence>
<evidence type="ECO:0000313" key="3">
    <source>
        <dbReference type="Proteomes" id="UP001491310"/>
    </source>
</evidence>
<feature type="region of interest" description="Disordered" evidence="1">
    <location>
        <begin position="60"/>
        <end position="90"/>
    </location>
</feature>
<reference evidence="2 3" key="1">
    <citation type="journal article" date="2024" name="Nat. Commun.">
        <title>Phylogenomics reveals the evolutionary origins of lichenization in chlorophyte algae.</title>
        <authorList>
            <person name="Puginier C."/>
            <person name="Libourel C."/>
            <person name="Otte J."/>
            <person name="Skaloud P."/>
            <person name="Haon M."/>
            <person name="Grisel S."/>
            <person name="Petersen M."/>
            <person name="Berrin J.G."/>
            <person name="Delaux P.M."/>
            <person name="Dal Grande F."/>
            <person name="Keller J."/>
        </authorList>
    </citation>
    <scope>NUCLEOTIDE SEQUENCE [LARGE SCALE GENOMIC DNA]</scope>
    <source>
        <strain evidence="2 3">SAG 216-7</strain>
    </source>
</reference>
<feature type="region of interest" description="Disordered" evidence="1">
    <location>
        <begin position="1"/>
        <end position="31"/>
    </location>
</feature>
<sequence length="90" mass="9175">MQQEDEKRKRKAEDHVAGIARSRSAAKTPKVPASSAAWATAFISEVSSAAQVAIQQTALGDAKGTSRLGGPQEGAITAGSNLQPQEGASG</sequence>
<feature type="compositionally biased region" description="Polar residues" evidence="1">
    <location>
        <begin position="78"/>
        <end position="90"/>
    </location>
</feature>
<organism evidence="2 3">
    <name type="scientific">Coccomyxa subellipsoidea</name>
    <dbReference type="NCBI Taxonomy" id="248742"/>
    <lineage>
        <taxon>Eukaryota</taxon>
        <taxon>Viridiplantae</taxon>
        <taxon>Chlorophyta</taxon>
        <taxon>core chlorophytes</taxon>
        <taxon>Trebouxiophyceae</taxon>
        <taxon>Trebouxiophyceae incertae sedis</taxon>
        <taxon>Coccomyxaceae</taxon>
        <taxon>Coccomyxa</taxon>
    </lineage>
</organism>
<protein>
    <recommendedName>
        <fullName evidence="4">SMP domain-containing protein</fullName>
    </recommendedName>
</protein>
<comment type="caution">
    <text evidence="2">The sequence shown here is derived from an EMBL/GenBank/DDBJ whole genome shotgun (WGS) entry which is preliminary data.</text>
</comment>
<keyword evidence="3" id="KW-1185">Reference proteome</keyword>
<accession>A0ABR2YYC2</accession>
<dbReference type="Proteomes" id="UP001491310">
    <property type="component" value="Unassembled WGS sequence"/>
</dbReference>
<evidence type="ECO:0008006" key="4">
    <source>
        <dbReference type="Google" id="ProtNLM"/>
    </source>
</evidence>
<evidence type="ECO:0000256" key="1">
    <source>
        <dbReference type="SAM" id="MobiDB-lite"/>
    </source>
</evidence>
<feature type="compositionally biased region" description="Basic and acidic residues" evidence="1">
    <location>
        <begin position="1"/>
        <end position="16"/>
    </location>
</feature>